<evidence type="ECO:0000313" key="3">
    <source>
        <dbReference type="Proteomes" id="UP001219525"/>
    </source>
</evidence>
<dbReference type="EMBL" id="JARJCW010000046">
    <property type="protein sequence ID" value="KAJ7204778.1"/>
    <property type="molecule type" value="Genomic_DNA"/>
</dbReference>
<dbReference type="Proteomes" id="UP001219525">
    <property type="component" value="Unassembled WGS sequence"/>
</dbReference>
<gene>
    <name evidence="2" type="ORF">GGX14DRAFT_459680</name>
</gene>
<dbReference type="PANTHER" id="PTHR19959">
    <property type="entry name" value="KINESIN LIGHT CHAIN"/>
    <property type="match status" value="1"/>
</dbReference>
<proteinExistence type="predicted"/>
<name>A0AAD6VEF3_9AGAR</name>
<keyword evidence="3" id="KW-1185">Reference proteome</keyword>
<sequence>MIESVGLVNSGNQRFVDSAYEVYSDAIRAAERFKSTFARNVKVHFVGVWDTAPSASVIGWKPAPPPVLAESVCIFRHALALDERRVKYLTTGVPPALIRHPEIEKDESASIESTETKVAIAAGKSATGSPVKFFRRQSGLTFTQPGSEKHMKNIKEVWFPGTHAEIGEGLKPDIAYNLSSVPLSWMENEAAAAGLRLRSRLPGVKSKWDILREDAGKHSLSALRRLLDWRPTQRGITRTPCRLISRGQQIHACIAFQPKDYRPQADFLDGDRDWQNIVGHNAERLDFDWALKFGDQLEMDFFDASCTMEAVRSLSDVWNKGEQSEREYFWVERLSFMALSGNLCTTYLSMPAPVWHDDIEVELRCAVKFFKKLADQQPAIFTGDLAEILEARGRLSHALTKGEQEVLFEEALCLRRGAAAVPIDTCLRSYKLAASLVLNGSHAIVMNKPQKALYFFDESVDVLRQLLAEGYYRAFPLFSHLQRNLAACLKSLSHDSSALRLAETVVSVSRAIARGHPQYSSVLAAALHDLAFGFPRSQSSQEPNAAEESINMYRNLAAEDPLAHELLVSGQHEKAHCASIEETQIRRKLKEPDGLASSLEQLSRCLNATGQIKAAADTAEESVRIRRKLAEEDGTLQHEMRLADSLHNLSCCLSRATGRTQDALHAAQEAVSIQRGLPKDTALATFNLRLAVFLHNFSLSLSEVGRHAEALRAAEEVMQIRVSWGNDSDCALALSRLASCLSAVGKPDEALGIAEKCFDLAHSVVIADRAHKSEIQKTETQLAETLFSLSSCFAGSKALQAAEESVALYRKLVKCHSATLSTALTRALLQFSTLLVSTGQLDEAERVAAEAVHVGSGLGKDLLSQCFYHLSICLYAVGKEQQGMRPAQRCVELRRRLVEEHGTWQFKEQLADALFNLSLYPSHPPSLGAFQAVREAVSLQRDLADHILVEKVNRRLVDGLQNLAARALIAGEYEEALTCAEEAVGRARKLVEINPSLHTPSFVNILYTHANVLCEYARYEEGYSAITESDGLRQDVCGDSMIATLEASAAYMSTRARCLIGLGRRSEGVYGLLEAIRLYRTALENPSYTSMFESFPWFLNNALACISSLGRTSADALNATADVVELSRLLTEYCPEPCDHYLKLSLEFHVGSLSGK</sequence>
<dbReference type="InterPro" id="IPR011990">
    <property type="entry name" value="TPR-like_helical_dom_sf"/>
</dbReference>
<dbReference type="SMART" id="SM00028">
    <property type="entry name" value="TPR"/>
    <property type="match status" value="3"/>
</dbReference>
<dbReference type="PANTHER" id="PTHR19959:SF119">
    <property type="entry name" value="FUNGAL LIPASE-LIKE DOMAIN-CONTAINING PROTEIN"/>
    <property type="match status" value="1"/>
</dbReference>
<feature type="domain" description="T6SS Phospholipase effector Tle1-like catalytic" evidence="1">
    <location>
        <begin position="1"/>
        <end position="188"/>
    </location>
</feature>
<dbReference type="InterPro" id="IPR018712">
    <property type="entry name" value="Tle1-like_cat"/>
</dbReference>
<accession>A0AAD6VEF3</accession>
<protein>
    <recommendedName>
        <fullName evidence="1">T6SS Phospholipase effector Tle1-like catalytic domain-containing protein</fullName>
    </recommendedName>
</protein>
<reference evidence="2" key="1">
    <citation type="submission" date="2023-03" db="EMBL/GenBank/DDBJ databases">
        <title>Massive genome expansion in bonnet fungi (Mycena s.s.) driven by repeated elements and novel gene families across ecological guilds.</title>
        <authorList>
            <consortium name="Lawrence Berkeley National Laboratory"/>
            <person name="Harder C.B."/>
            <person name="Miyauchi S."/>
            <person name="Viragh M."/>
            <person name="Kuo A."/>
            <person name="Thoen E."/>
            <person name="Andreopoulos B."/>
            <person name="Lu D."/>
            <person name="Skrede I."/>
            <person name="Drula E."/>
            <person name="Henrissat B."/>
            <person name="Morin E."/>
            <person name="Kohler A."/>
            <person name="Barry K."/>
            <person name="LaButti K."/>
            <person name="Morin E."/>
            <person name="Salamov A."/>
            <person name="Lipzen A."/>
            <person name="Mereny Z."/>
            <person name="Hegedus B."/>
            <person name="Baldrian P."/>
            <person name="Stursova M."/>
            <person name="Weitz H."/>
            <person name="Taylor A."/>
            <person name="Grigoriev I.V."/>
            <person name="Nagy L.G."/>
            <person name="Martin F."/>
            <person name="Kauserud H."/>
        </authorList>
    </citation>
    <scope>NUCLEOTIDE SEQUENCE</scope>
    <source>
        <strain evidence="2">9144</strain>
    </source>
</reference>
<dbReference type="Pfam" id="PF09994">
    <property type="entry name" value="T6SS_Tle1-like_cat"/>
    <property type="match status" value="1"/>
</dbReference>
<dbReference type="SUPFAM" id="SSF48452">
    <property type="entry name" value="TPR-like"/>
    <property type="match status" value="2"/>
</dbReference>
<dbReference type="Gene3D" id="1.25.40.10">
    <property type="entry name" value="Tetratricopeptide repeat domain"/>
    <property type="match status" value="2"/>
</dbReference>
<evidence type="ECO:0000313" key="2">
    <source>
        <dbReference type="EMBL" id="KAJ7204778.1"/>
    </source>
</evidence>
<organism evidence="2 3">
    <name type="scientific">Mycena pura</name>
    <dbReference type="NCBI Taxonomy" id="153505"/>
    <lineage>
        <taxon>Eukaryota</taxon>
        <taxon>Fungi</taxon>
        <taxon>Dikarya</taxon>
        <taxon>Basidiomycota</taxon>
        <taxon>Agaricomycotina</taxon>
        <taxon>Agaricomycetes</taxon>
        <taxon>Agaricomycetidae</taxon>
        <taxon>Agaricales</taxon>
        <taxon>Marasmiineae</taxon>
        <taxon>Mycenaceae</taxon>
        <taxon>Mycena</taxon>
    </lineage>
</organism>
<evidence type="ECO:0000259" key="1">
    <source>
        <dbReference type="Pfam" id="PF09994"/>
    </source>
</evidence>
<dbReference type="AlphaFoldDB" id="A0AAD6VEF3"/>
<dbReference type="InterPro" id="IPR019734">
    <property type="entry name" value="TPR_rpt"/>
</dbReference>
<dbReference type="Pfam" id="PF13374">
    <property type="entry name" value="TPR_10"/>
    <property type="match status" value="1"/>
</dbReference>
<comment type="caution">
    <text evidence="2">The sequence shown here is derived from an EMBL/GenBank/DDBJ whole genome shotgun (WGS) entry which is preliminary data.</text>
</comment>